<evidence type="ECO:0000313" key="2">
    <source>
        <dbReference type="EMBL" id="SJN22540.1"/>
    </source>
</evidence>
<proteinExistence type="predicted"/>
<sequence>MSGDDFRVTPEQARRELAEALNAIEDKINVPKRVGRATDRARRRFAALADEKPAAAVAGIVGVAGLVGVGVWAVVRSVASR</sequence>
<dbReference type="RefSeq" id="WP_087136251.1">
    <property type="nucleotide sequence ID" value="NZ_FUKR01000021.1"/>
</dbReference>
<dbReference type="Proteomes" id="UP000196778">
    <property type="component" value="Unassembled WGS sequence"/>
</dbReference>
<feature type="transmembrane region" description="Helical" evidence="1">
    <location>
        <begin position="54"/>
        <end position="75"/>
    </location>
</feature>
<gene>
    <name evidence="2" type="ORF">FM119_03220</name>
</gene>
<organism evidence="2 3">
    <name type="scientific">Mycetocola reblochoni REB411</name>
    <dbReference type="NCBI Taxonomy" id="1255698"/>
    <lineage>
        <taxon>Bacteria</taxon>
        <taxon>Bacillati</taxon>
        <taxon>Actinomycetota</taxon>
        <taxon>Actinomycetes</taxon>
        <taxon>Micrococcales</taxon>
        <taxon>Microbacteriaceae</taxon>
        <taxon>Mycetocola</taxon>
    </lineage>
</organism>
<evidence type="ECO:0000256" key="1">
    <source>
        <dbReference type="SAM" id="Phobius"/>
    </source>
</evidence>
<keyword evidence="3" id="KW-1185">Reference proteome</keyword>
<reference evidence="3" key="1">
    <citation type="submission" date="2017-02" db="EMBL/GenBank/DDBJ databases">
        <authorList>
            <person name="Dridi B."/>
        </authorList>
    </citation>
    <scope>NUCLEOTIDE SEQUENCE [LARGE SCALE GENOMIC DNA]</scope>
    <source>
        <strain evidence="3">EB411</strain>
    </source>
</reference>
<evidence type="ECO:0008006" key="4">
    <source>
        <dbReference type="Google" id="ProtNLM"/>
    </source>
</evidence>
<keyword evidence="1" id="KW-1133">Transmembrane helix</keyword>
<dbReference type="Pfam" id="PF12277">
    <property type="entry name" value="DUF3618"/>
    <property type="match status" value="1"/>
</dbReference>
<accession>A0A1R4IRM0</accession>
<dbReference type="AlphaFoldDB" id="A0A1R4IRM0"/>
<name>A0A1R4IRM0_9MICO</name>
<keyword evidence="1" id="KW-0812">Transmembrane</keyword>
<dbReference type="OrthoDB" id="5126074at2"/>
<dbReference type="EMBL" id="FUKR01000021">
    <property type="protein sequence ID" value="SJN22540.1"/>
    <property type="molecule type" value="Genomic_DNA"/>
</dbReference>
<evidence type="ECO:0000313" key="3">
    <source>
        <dbReference type="Proteomes" id="UP000196778"/>
    </source>
</evidence>
<keyword evidence="1" id="KW-0472">Membrane</keyword>
<protein>
    <recommendedName>
        <fullName evidence="4">DUF3618 domain-containing protein</fullName>
    </recommendedName>
</protein>
<dbReference type="InterPro" id="IPR022062">
    <property type="entry name" value="DUF3618"/>
</dbReference>